<keyword evidence="8" id="KW-1185">Reference proteome</keyword>
<dbReference type="GO" id="GO:0031902">
    <property type="term" value="C:late endosome membrane"/>
    <property type="evidence" value="ECO:0007669"/>
    <property type="project" value="InterPro"/>
</dbReference>
<dbReference type="GO" id="GO:0016197">
    <property type="term" value="P:endosomal transport"/>
    <property type="evidence" value="ECO:0007669"/>
    <property type="project" value="InterPro"/>
</dbReference>
<reference evidence="7" key="2">
    <citation type="submission" date="2023-01" db="EMBL/GenBank/DDBJ databases">
        <authorList>
            <person name="Petersen C."/>
        </authorList>
    </citation>
    <scope>NUCLEOTIDE SEQUENCE</scope>
    <source>
        <strain evidence="7">IBT 17514</strain>
    </source>
</reference>
<comment type="caution">
    <text evidence="7">The sequence shown here is derived from an EMBL/GenBank/DDBJ whole genome shotgun (WGS) entry which is preliminary data.</text>
</comment>
<dbReference type="Pfam" id="PF15454">
    <property type="entry name" value="LAMTOR"/>
    <property type="match status" value="1"/>
</dbReference>
<keyword evidence="2" id="KW-0519">Myristate</keyword>
<dbReference type="GO" id="GO:0032008">
    <property type="term" value="P:positive regulation of TOR signaling"/>
    <property type="evidence" value="ECO:0007669"/>
    <property type="project" value="InterPro"/>
</dbReference>
<dbReference type="InterPro" id="IPR028209">
    <property type="entry name" value="LAMTOR1/MEH1"/>
</dbReference>
<keyword evidence="3" id="KW-0472">Membrane</keyword>
<name>A0AAD6HGG8_9EURO</name>
<dbReference type="GO" id="GO:0071230">
    <property type="term" value="P:cellular response to amino acid stimulus"/>
    <property type="evidence" value="ECO:0007669"/>
    <property type="project" value="InterPro"/>
</dbReference>
<dbReference type="SMART" id="SM01262">
    <property type="entry name" value="LAMTOR"/>
    <property type="match status" value="1"/>
</dbReference>
<evidence type="ECO:0000256" key="3">
    <source>
        <dbReference type="ARBA" id="ARBA00023136"/>
    </source>
</evidence>
<dbReference type="GO" id="GO:0045121">
    <property type="term" value="C:membrane raft"/>
    <property type="evidence" value="ECO:0007669"/>
    <property type="project" value="InterPro"/>
</dbReference>
<protein>
    <submittedName>
        <fullName evidence="7">Uncharacterized protein</fullName>
    </submittedName>
</protein>
<organism evidence="7 8">
    <name type="scientific">Penicillium malachiteum</name>
    <dbReference type="NCBI Taxonomy" id="1324776"/>
    <lineage>
        <taxon>Eukaryota</taxon>
        <taxon>Fungi</taxon>
        <taxon>Dikarya</taxon>
        <taxon>Ascomycota</taxon>
        <taxon>Pezizomycotina</taxon>
        <taxon>Eurotiomycetes</taxon>
        <taxon>Eurotiomycetidae</taxon>
        <taxon>Eurotiales</taxon>
        <taxon>Aspergillaceae</taxon>
        <taxon>Penicillium</taxon>
    </lineage>
</organism>
<keyword evidence="4" id="KW-0564">Palmitate</keyword>
<proteinExistence type="predicted"/>
<feature type="compositionally biased region" description="Polar residues" evidence="6">
    <location>
        <begin position="124"/>
        <end position="136"/>
    </location>
</feature>
<evidence type="ECO:0000313" key="8">
    <source>
        <dbReference type="Proteomes" id="UP001215712"/>
    </source>
</evidence>
<dbReference type="AlphaFoldDB" id="A0AAD6HGG8"/>
<gene>
    <name evidence="7" type="ORF">N7493_008072</name>
</gene>
<comment type="subcellular location">
    <subcellularLocation>
        <location evidence="1">Endomembrane system</location>
    </subcellularLocation>
</comment>
<dbReference type="Proteomes" id="UP001215712">
    <property type="component" value="Unassembled WGS sequence"/>
</dbReference>
<evidence type="ECO:0000256" key="4">
    <source>
        <dbReference type="ARBA" id="ARBA00023139"/>
    </source>
</evidence>
<evidence type="ECO:0000256" key="5">
    <source>
        <dbReference type="ARBA" id="ARBA00023288"/>
    </source>
</evidence>
<evidence type="ECO:0000313" key="7">
    <source>
        <dbReference type="EMBL" id="KAJ5716161.1"/>
    </source>
</evidence>
<feature type="region of interest" description="Disordered" evidence="6">
    <location>
        <begin position="98"/>
        <end position="172"/>
    </location>
</feature>
<evidence type="ECO:0000256" key="2">
    <source>
        <dbReference type="ARBA" id="ARBA00022707"/>
    </source>
</evidence>
<dbReference type="EMBL" id="JAQJAN010000012">
    <property type="protein sequence ID" value="KAJ5716161.1"/>
    <property type="molecule type" value="Genomic_DNA"/>
</dbReference>
<evidence type="ECO:0000256" key="6">
    <source>
        <dbReference type="SAM" id="MobiDB-lite"/>
    </source>
</evidence>
<keyword evidence="5" id="KW-0449">Lipoprotein</keyword>
<dbReference type="GO" id="GO:0043410">
    <property type="term" value="P:positive regulation of MAPK cascade"/>
    <property type="evidence" value="ECO:0007669"/>
    <property type="project" value="InterPro"/>
</dbReference>
<accession>A0AAD6HGG8</accession>
<feature type="compositionally biased region" description="Polar residues" evidence="6">
    <location>
        <begin position="104"/>
        <end position="114"/>
    </location>
</feature>
<evidence type="ECO:0000256" key="1">
    <source>
        <dbReference type="ARBA" id="ARBA00004308"/>
    </source>
</evidence>
<reference evidence="7" key="1">
    <citation type="journal article" date="2023" name="IMA Fungus">
        <title>Comparative genomic study of the Penicillium genus elucidates a diverse pangenome and 15 lateral gene transfer events.</title>
        <authorList>
            <person name="Petersen C."/>
            <person name="Sorensen T."/>
            <person name="Nielsen M.R."/>
            <person name="Sondergaard T.E."/>
            <person name="Sorensen J.L."/>
            <person name="Fitzpatrick D.A."/>
            <person name="Frisvad J.C."/>
            <person name="Nielsen K.L."/>
        </authorList>
    </citation>
    <scope>NUCLEOTIDE SEQUENCE</scope>
    <source>
        <strain evidence="7">IBT 17514</strain>
    </source>
</reference>
<sequence length="172" mass="19266">MFNAHYLGLMREAWHALRREQPSNISFSKPESSRLLEEDPYQAGYGYGALNHAQQANQPDPEYVRREREALDAICQRTSDSVIDIWSLQPQPHLQPHATLHVPRSTSTSPTTNDENSHLPVTSDGASNTSRPSSGGTVPKHWGEVVVNPNKKRSRPNMRADSRDVFGVLKVT</sequence>
<dbReference type="GO" id="GO:0001919">
    <property type="term" value="P:regulation of receptor recycling"/>
    <property type="evidence" value="ECO:0007669"/>
    <property type="project" value="InterPro"/>
</dbReference>
<dbReference type="GO" id="GO:0071986">
    <property type="term" value="C:Ragulator complex"/>
    <property type="evidence" value="ECO:0007669"/>
    <property type="project" value="InterPro"/>
</dbReference>